<reference evidence="4 5" key="2">
    <citation type="submission" date="2024-07" db="EMBL/GenBank/DDBJ databases">
        <authorList>
            <person name="Akdeniz Z."/>
        </authorList>
    </citation>
    <scope>NUCLEOTIDE SEQUENCE [LARGE SCALE GENOMIC DNA]</scope>
</reference>
<dbReference type="Gene3D" id="3.80.10.10">
    <property type="entry name" value="Ribonuclease Inhibitor"/>
    <property type="match status" value="1"/>
</dbReference>
<dbReference type="SUPFAM" id="SSF52058">
    <property type="entry name" value="L domain-like"/>
    <property type="match status" value="1"/>
</dbReference>
<keyword evidence="5" id="KW-1185">Reference proteome</keyword>
<dbReference type="PANTHER" id="PTHR24366">
    <property type="entry name" value="IG(IMMUNOGLOBULIN) AND LRR(LEUCINE RICH REPEAT) DOMAINS"/>
    <property type="match status" value="1"/>
</dbReference>
<evidence type="ECO:0000313" key="4">
    <source>
        <dbReference type="EMBL" id="CAL6038062.1"/>
    </source>
</evidence>
<keyword evidence="2" id="KW-0677">Repeat</keyword>
<reference evidence="3" key="1">
    <citation type="submission" date="2023-06" db="EMBL/GenBank/DDBJ databases">
        <authorList>
            <person name="Kurt Z."/>
        </authorList>
    </citation>
    <scope>NUCLEOTIDE SEQUENCE</scope>
</reference>
<protein>
    <submittedName>
        <fullName evidence="3">Leucine-rich repeat domain superfamily</fullName>
    </submittedName>
    <submittedName>
        <fullName evidence="4">Leucine-rich_repeat domain superfamily</fullName>
    </submittedName>
</protein>
<dbReference type="EMBL" id="CATOUU010000824">
    <property type="protein sequence ID" value="CAI9951506.1"/>
    <property type="molecule type" value="Genomic_DNA"/>
</dbReference>
<evidence type="ECO:0000256" key="2">
    <source>
        <dbReference type="ARBA" id="ARBA00022737"/>
    </source>
</evidence>
<gene>
    <name evidence="4" type="ORF">HINF_LOCUS37189</name>
    <name evidence="3" type="ORF">HINF_LOCUS39151</name>
</gene>
<evidence type="ECO:0000256" key="1">
    <source>
        <dbReference type="ARBA" id="ARBA00022614"/>
    </source>
</evidence>
<comment type="caution">
    <text evidence="3">The sequence shown here is derived from an EMBL/GenBank/DDBJ whole genome shotgun (WGS) entry which is preliminary data.</text>
</comment>
<dbReference type="EMBL" id="CAXDID020000138">
    <property type="protein sequence ID" value="CAL6038062.1"/>
    <property type="molecule type" value="Genomic_DNA"/>
</dbReference>
<dbReference type="PANTHER" id="PTHR24366:SF96">
    <property type="entry name" value="LEUCINE RICH REPEAT CONTAINING 53"/>
    <property type="match status" value="1"/>
</dbReference>
<proteinExistence type="predicted"/>
<organism evidence="3">
    <name type="scientific">Hexamita inflata</name>
    <dbReference type="NCBI Taxonomy" id="28002"/>
    <lineage>
        <taxon>Eukaryota</taxon>
        <taxon>Metamonada</taxon>
        <taxon>Diplomonadida</taxon>
        <taxon>Hexamitidae</taxon>
        <taxon>Hexamitinae</taxon>
        <taxon>Hexamita</taxon>
    </lineage>
</organism>
<evidence type="ECO:0000313" key="5">
    <source>
        <dbReference type="Proteomes" id="UP001642409"/>
    </source>
</evidence>
<sequence>MLNLCNQNESSIKQITYEQAKTVQHLLIKSCNLQKLHLTLFVKLHILDISQNSSLIDYSALQYVKELQQLYINFCNLDSLDRLPPIESLTLLSCCNNNISTLKYISKFPSLHTLNITNNKIDNLVQTPQQVTLQMLNIGNNPITQISFFEQKIRSIFIKLKILNNRQLQSISFSHSLALQLYFNTRESGQQICLNQYQIKFDQVPVENQQISLFLPDGKHDINVQFFTIGQQHMFNKIGHLNHKLKVPDLQNQIIVALLEQKGSYYLVESQLIQKQTKIRQLKLGSQFMVGEVIKPEIHAECSIIWLLDNETIHKGDTFTATKPGKYYCQANIIEMGKIVQVQEAQFEVFERILKDVQQLLDSFKMYFWTESVPILSVGGTCCVYSDRHKEIKGIQIQWKYGLNKQYSVIDSQQALDTIQISEQHLDQFVYVDLILDTVVRTLTSPTVVQRKVSQLASFENEIVPQEQLEVQQFCRYSQNPRVGEHISLLISNKYLSDKLIKVKSLRWYYSDDIGLTMQKMNISYSRFQTLIKCYQKMEIGENKLELFIDDKQTRLKTNLQFHEFDAYNQAQIKVPKIAQGKLIICLINSKKLYISTQLVMPRTYIQDFSAKIKYFQAIIRVETDLDKEAFDDFYIDIQYDIQVFRRQKETTSTKLNKNFIKTNQTGLQKDEIKQLIGQHCEQFDFNKINCLTKVSLVRQLDKSVVQQFSENINLFDIQSQQAIDFLQSAGLDYLVKEYEFQSLQEIKGKNTQVNFVNVEKILNNVRSQNSLLPLLNKDSGFVFTNGKNDQQCAEFQDYCQKQQQKMSIFDSSIAVLPIQRQIIRNSNMMLTCYGRMEVGDEIIIKPSQLKEGLYYGLLSDVSKKQQPNIETDRVLNILKNKAQHANESLENLKVLSYNTDRYKLQEDDTNATIYGFLIENILDKQAKIILIEFLNTVQIKNKILHIDVSHLFLSSGDFFEVNITSYLTVGAQLILKSKKETPINVQPQTTQNNAYVFKLPSNTVGLKPQLYLTLDSGKSNYMISFPPVINLHVSIMDDKVDTHSINSSQSNMSDNSQHASNIEQKINVFREISELQGYLADVKGLQTRKEYIQTSRALETQQHKNMNANIVQQEQLDYMFPKQVQKYFNNAKSSIQSGKSFNKEALLKLKEIMKYEAEKYTNDESSERVQTDEVFLDITQKQGEIIEQELMLDCPDLQKQAVCGQKFKFGFHTQFKLASKNQIKLYRSQPGSFYRVQSEQFNAYHILDSYWIEYETSFADISYELILQIELKNGNLRTYDVYKISDPVICNQAYSEQIKRYSTKLGFEFQNVMVDDLNYGERCKLIVTKAAVQFIGQTGFENTIPLNEIRLSQQTGMVQLTTNLRKYVIQIAENEADVIQTAYALINVLKTGEEGAKITQGTPRYIVSFDQSNEGLQPFRDPNLGGATNLLKISLNGMDFTQEIYQGSVETFVKFEQHLAGYVIEMECAGEKAQVFKVGLDSGKERIELFQKGKVIVLNDVEISFIKQEVVIKDMGDVVVKAFYEDIRVSMQRMNGLQVQHKDNTVEIEFESKEDRNEAFMLISSVTKQSFLGALVQKIE</sequence>
<evidence type="ECO:0000313" key="3">
    <source>
        <dbReference type="EMBL" id="CAI9951506.1"/>
    </source>
</evidence>
<dbReference type="InterPro" id="IPR032675">
    <property type="entry name" value="LRR_dom_sf"/>
</dbReference>
<dbReference type="Proteomes" id="UP001642409">
    <property type="component" value="Unassembled WGS sequence"/>
</dbReference>
<accession>A0AA86UH08</accession>
<name>A0AA86UH08_9EUKA</name>
<keyword evidence="1" id="KW-0433">Leucine-rich repeat</keyword>